<proteinExistence type="predicted"/>
<protein>
    <submittedName>
        <fullName evidence="2">Uncharacterized protein</fullName>
    </submittedName>
</protein>
<gene>
    <name evidence="2" type="ORF">GSOID_T00026586001</name>
</gene>
<accession>E4Z575</accession>
<name>E4Z575_OIKDI</name>
<dbReference type="EMBL" id="FN657581">
    <property type="protein sequence ID" value="CBY42853.1"/>
    <property type="molecule type" value="Genomic_DNA"/>
</dbReference>
<dbReference type="Proteomes" id="UP000011014">
    <property type="component" value="Unassembled WGS sequence"/>
</dbReference>
<feature type="region of interest" description="Disordered" evidence="1">
    <location>
        <begin position="104"/>
        <end position="126"/>
    </location>
</feature>
<dbReference type="AlphaFoldDB" id="E4Z575"/>
<dbReference type="Gene3D" id="3.40.50.300">
    <property type="entry name" value="P-loop containing nucleotide triphosphate hydrolases"/>
    <property type="match status" value="1"/>
</dbReference>
<evidence type="ECO:0000313" key="2">
    <source>
        <dbReference type="EMBL" id="CBY42853.1"/>
    </source>
</evidence>
<organism evidence="2">
    <name type="scientific">Oikopleura dioica</name>
    <name type="common">Tunicate</name>
    <dbReference type="NCBI Taxonomy" id="34765"/>
    <lineage>
        <taxon>Eukaryota</taxon>
        <taxon>Metazoa</taxon>
        <taxon>Chordata</taxon>
        <taxon>Tunicata</taxon>
        <taxon>Appendicularia</taxon>
        <taxon>Copelata</taxon>
        <taxon>Oikopleuridae</taxon>
        <taxon>Oikopleura</taxon>
    </lineage>
</organism>
<evidence type="ECO:0000256" key="1">
    <source>
        <dbReference type="SAM" id="MobiDB-lite"/>
    </source>
</evidence>
<feature type="compositionally biased region" description="Basic and acidic residues" evidence="1">
    <location>
        <begin position="116"/>
        <end position="126"/>
    </location>
</feature>
<feature type="non-terminal residue" evidence="2">
    <location>
        <position position="1"/>
    </location>
</feature>
<reference evidence="2" key="1">
    <citation type="journal article" date="2010" name="Science">
        <title>Plasticity of animal genome architecture unmasked by rapid evolution of a pelagic tunicate.</title>
        <authorList>
            <person name="Denoeud F."/>
            <person name="Henriet S."/>
            <person name="Mungpakdee S."/>
            <person name="Aury J.M."/>
            <person name="Da Silva C."/>
            <person name="Brinkmann H."/>
            <person name="Mikhaleva J."/>
            <person name="Olsen L.C."/>
            <person name="Jubin C."/>
            <person name="Canestro C."/>
            <person name="Bouquet J.M."/>
            <person name="Danks G."/>
            <person name="Poulain J."/>
            <person name="Campsteijn C."/>
            <person name="Adamski M."/>
            <person name="Cross I."/>
            <person name="Yadetie F."/>
            <person name="Muffato M."/>
            <person name="Louis A."/>
            <person name="Butcher S."/>
            <person name="Tsagkogeorga G."/>
            <person name="Konrad A."/>
            <person name="Singh S."/>
            <person name="Jensen M.F."/>
            <person name="Cong E.H."/>
            <person name="Eikeseth-Otteraa H."/>
            <person name="Noel B."/>
            <person name="Anthouard V."/>
            <person name="Porcel B.M."/>
            <person name="Kachouri-Lafond R."/>
            <person name="Nishino A."/>
            <person name="Ugolini M."/>
            <person name="Chourrout P."/>
            <person name="Nishida H."/>
            <person name="Aasland R."/>
            <person name="Huzurbazar S."/>
            <person name="Westhof E."/>
            <person name="Delsuc F."/>
            <person name="Lehrach H."/>
            <person name="Reinhardt R."/>
            <person name="Weissenbach J."/>
            <person name="Roy S.W."/>
            <person name="Artiguenave F."/>
            <person name="Postlethwait J.H."/>
            <person name="Manak J.R."/>
            <person name="Thompson E.M."/>
            <person name="Jaillon O."/>
            <person name="Du Pasquier L."/>
            <person name="Boudinot P."/>
            <person name="Liberles D.A."/>
            <person name="Volff J.N."/>
            <person name="Philippe H."/>
            <person name="Lenhard B."/>
            <person name="Roest Crollius H."/>
            <person name="Wincker P."/>
            <person name="Chourrout D."/>
        </authorList>
    </citation>
    <scope>NUCLEOTIDE SEQUENCE [LARGE SCALE GENOMIC DNA]</scope>
</reference>
<sequence length="150" mass="17301">PGRLFPITLQFRPPGNENQFSKENSTNKRINPMPVLRTLQLIDSKYKSSDRGDLLVFLSGMSEIQTRAKPLQNYAEESKKWIILALHSRLPQVHFIDEHRGDVGHHRRHPVCHRHRQDEGDELRGGDTDAQAARILGLKSECRTAKRTCW</sequence>
<feature type="compositionally biased region" description="Basic residues" evidence="1">
    <location>
        <begin position="105"/>
        <end position="115"/>
    </location>
</feature>
<dbReference type="InterPro" id="IPR027417">
    <property type="entry name" value="P-loop_NTPase"/>
</dbReference>